<evidence type="ECO:0000256" key="2">
    <source>
        <dbReference type="ARBA" id="ARBA00022692"/>
    </source>
</evidence>
<dbReference type="Gene3D" id="1.20.1250.20">
    <property type="entry name" value="MFS general substrate transporter like domains"/>
    <property type="match status" value="1"/>
</dbReference>
<dbReference type="PROSITE" id="PS50850">
    <property type="entry name" value="MFS"/>
    <property type="match status" value="1"/>
</dbReference>
<feature type="transmembrane region" description="Helical" evidence="5">
    <location>
        <begin position="152"/>
        <end position="176"/>
    </location>
</feature>
<dbReference type="EMBL" id="CP097332">
    <property type="protein sequence ID" value="UQX88954.1"/>
    <property type="molecule type" value="Genomic_DNA"/>
</dbReference>
<feature type="transmembrane region" description="Helical" evidence="5">
    <location>
        <begin position="95"/>
        <end position="112"/>
    </location>
</feature>
<feature type="domain" description="Major facilitator superfamily (MFS) profile" evidence="6">
    <location>
        <begin position="26"/>
        <end position="410"/>
    </location>
</feature>
<dbReference type="InterPro" id="IPR020846">
    <property type="entry name" value="MFS_dom"/>
</dbReference>
<organism evidence="7 8">
    <name type="scientific">Jatrophihabitans telluris</name>
    <dbReference type="NCBI Taxonomy" id="2038343"/>
    <lineage>
        <taxon>Bacteria</taxon>
        <taxon>Bacillati</taxon>
        <taxon>Actinomycetota</taxon>
        <taxon>Actinomycetes</taxon>
        <taxon>Jatrophihabitantales</taxon>
        <taxon>Jatrophihabitantaceae</taxon>
        <taxon>Jatrophihabitans</taxon>
    </lineage>
</organism>
<evidence type="ECO:0000256" key="1">
    <source>
        <dbReference type="ARBA" id="ARBA00004651"/>
    </source>
</evidence>
<keyword evidence="8" id="KW-1185">Reference proteome</keyword>
<evidence type="ECO:0000259" key="6">
    <source>
        <dbReference type="PROSITE" id="PS50850"/>
    </source>
</evidence>
<comment type="subcellular location">
    <subcellularLocation>
        <location evidence="1">Cell membrane</location>
        <topology evidence="1">Multi-pass membrane protein</topology>
    </subcellularLocation>
</comment>
<proteinExistence type="predicted"/>
<keyword evidence="4 5" id="KW-0472">Membrane</keyword>
<dbReference type="InterPro" id="IPR011701">
    <property type="entry name" value="MFS"/>
</dbReference>
<evidence type="ECO:0000313" key="7">
    <source>
        <dbReference type="EMBL" id="UQX88954.1"/>
    </source>
</evidence>
<dbReference type="RefSeq" id="WP_249772850.1">
    <property type="nucleotide sequence ID" value="NZ_CP097332.1"/>
</dbReference>
<feature type="transmembrane region" description="Helical" evidence="5">
    <location>
        <begin position="318"/>
        <end position="337"/>
    </location>
</feature>
<evidence type="ECO:0000256" key="5">
    <source>
        <dbReference type="SAM" id="Phobius"/>
    </source>
</evidence>
<feature type="transmembrane region" description="Helical" evidence="5">
    <location>
        <begin position="382"/>
        <end position="405"/>
    </location>
</feature>
<evidence type="ECO:0000256" key="4">
    <source>
        <dbReference type="ARBA" id="ARBA00023136"/>
    </source>
</evidence>
<accession>A0ABY4QZC3</accession>
<dbReference type="Pfam" id="PF07690">
    <property type="entry name" value="MFS_1"/>
    <property type="match status" value="2"/>
</dbReference>
<gene>
    <name evidence="7" type="ORF">M6D93_02890</name>
</gene>
<evidence type="ECO:0000313" key="8">
    <source>
        <dbReference type="Proteomes" id="UP001056336"/>
    </source>
</evidence>
<dbReference type="CDD" id="cd17324">
    <property type="entry name" value="MFS_NepI_like"/>
    <property type="match status" value="1"/>
</dbReference>
<dbReference type="Proteomes" id="UP001056336">
    <property type="component" value="Chromosome"/>
</dbReference>
<feature type="transmembrane region" description="Helical" evidence="5">
    <location>
        <begin position="234"/>
        <end position="253"/>
    </location>
</feature>
<feature type="transmembrane region" description="Helical" evidence="5">
    <location>
        <begin position="65"/>
        <end position="83"/>
    </location>
</feature>
<feature type="transmembrane region" description="Helical" evidence="5">
    <location>
        <begin position="26"/>
        <end position="45"/>
    </location>
</feature>
<feature type="transmembrane region" description="Helical" evidence="5">
    <location>
        <begin position="357"/>
        <end position="376"/>
    </location>
</feature>
<keyword evidence="3 5" id="KW-1133">Transmembrane helix</keyword>
<feature type="transmembrane region" description="Helical" evidence="5">
    <location>
        <begin position="295"/>
        <end position="312"/>
    </location>
</feature>
<name>A0ABY4QZC3_9ACTN</name>
<feature type="transmembrane region" description="Helical" evidence="5">
    <location>
        <begin position="182"/>
        <end position="199"/>
    </location>
</feature>
<dbReference type="PANTHER" id="PTHR42910:SF1">
    <property type="entry name" value="MAJOR FACILITATOR SUPERFAMILY (MFS) PROFILE DOMAIN-CONTAINING PROTEIN"/>
    <property type="match status" value="1"/>
</dbReference>
<reference evidence="7" key="2">
    <citation type="submission" date="2022-05" db="EMBL/GenBank/DDBJ databases">
        <authorList>
            <person name="Kim J.-S."/>
            <person name="Lee K."/>
            <person name="Suh M."/>
            <person name="Eom M."/>
            <person name="Kim J.-S."/>
            <person name="Kim D.-S."/>
            <person name="Ko S.-H."/>
            <person name="Shin Y."/>
            <person name="Lee J.-S."/>
        </authorList>
    </citation>
    <scope>NUCLEOTIDE SEQUENCE</scope>
    <source>
        <strain evidence="7">N237</strain>
    </source>
</reference>
<reference evidence="7" key="1">
    <citation type="journal article" date="2018" name="Int. J. Syst. Evol. Microbiol.">
        <title>Jatrophihabitans telluris sp. nov., isolated from sediment soil of lava forest wetlands and the emended description of the genus Jatrophihabitans.</title>
        <authorList>
            <person name="Lee K.C."/>
            <person name="Suh M.K."/>
            <person name="Eom M.K."/>
            <person name="Kim K.K."/>
            <person name="Kim J.S."/>
            <person name="Kim D.S."/>
            <person name="Ko S.H."/>
            <person name="Shin Y.K."/>
            <person name="Lee J.S."/>
        </authorList>
    </citation>
    <scope>NUCLEOTIDE SEQUENCE</scope>
    <source>
        <strain evidence="7">N237</strain>
    </source>
</reference>
<sequence>MSKSARSATATTSTTPSAMATTPRNLRFLTAVLAAATGLTVANIYYSQPLLDLIAKAFHTSESRASMVVTATQLGYAAGLILLLPLGDLFENRKLTSRVLLVAAVMLAAAAASPNLAAFLILSVLIGFTSVVAQILIPFAAHLAPEAERGQFVGRVMSGLLLGILLARTVSSLLAAAFGWRSVYVISAVFMLTIAVLLARTLPSRRPDHTTGYRSLMASVLDLARTVPAVRRRAVCQALIFGAFSAFWTSIAYELIAEHHLSQTGIAIFALVGAAGAVAAPIAGRVADAGYGQPASGVTFLLAAGSMVLAIVGHHQLVLLAVAAVLLDLAVQGHQVLSQQEIYALRPDARARINTVFMGTVFTGGAVSSALSGLFYQTYGWSGAGGVCLVLATLGFGVWGVAAILRGRTAS</sequence>
<protein>
    <submittedName>
        <fullName evidence="7">MFS transporter</fullName>
    </submittedName>
</protein>
<evidence type="ECO:0000256" key="3">
    <source>
        <dbReference type="ARBA" id="ARBA00022989"/>
    </source>
</evidence>
<feature type="transmembrane region" description="Helical" evidence="5">
    <location>
        <begin position="265"/>
        <end position="283"/>
    </location>
</feature>
<dbReference type="SUPFAM" id="SSF103473">
    <property type="entry name" value="MFS general substrate transporter"/>
    <property type="match status" value="1"/>
</dbReference>
<feature type="transmembrane region" description="Helical" evidence="5">
    <location>
        <begin position="118"/>
        <end position="140"/>
    </location>
</feature>
<dbReference type="PANTHER" id="PTHR42910">
    <property type="entry name" value="TRANSPORTER SCO4007-RELATED"/>
    <property type="match status" value="1"/>
</dbReference>
<keyword evidence="2 5" id="KW-0812">Transmembrane</keyword>
<dbReference type="InterPro" id="IPR036259">
    <property type="entry name" value="MFS_trans_sf"/>
</dbReference>